<reference evidence="1 2" key="1">
    <citation type="submission" date="2024-09" db="EMBL/GenBank/DDBJ databases">
        <authorList>
            <person name="Sun Q."/>
            <person name="Mori K."/>
        </authorList>
    </citation>
    <scope>NUCLEOTIDE SEQUENCE [LARGE SCALE GENOMIC DNA]</scope>
    <source>
        <strain evidence="1 2">CCM 7228</strain>
    </source>
</reference>
<evidence type="ECO:0000313" key="1">
    <source>
        <dbReference type="EMBL" id="MFC0273606.1"/>
    </source>
</evidence>
<dbReference type="InterPro" id="IPR002169">
    <property type="entry name" value="Peptidase_M9A/M9B"/>
</dbReference>
<organism evidence="1 2">
    <name type="scientific">Metabacillus herbersteinensis</name>
    <dbReference type="NCBI Taxonomy" id="283816"/>
    <lineage>
        <taxon>Bacteria</taxon>
        <taxon>Bacillati</taxon>
        <taxon>Bacillota</taxon>
        <taxon>Bacilli</taxon>
        <taxon>Bacillales</taxon>
        <taxon>Bacillaceae</taxon>
        <taxon>Metabacillus</taxon>
    </lineage>
</organism>
<evidence type="ECO:0000313" key="2">
    <source>
        <dbReference type="Proteomes" id="UP001589854"/>
    </source>
</evidence>
<name>A0ABV6GJM9_9BACI</name>
<protein>
    <submittedName>
        <fullName evidence="1">Collagenase</fullName>
        <ecNumber evidence="1">3.4.24.3</ecNumber>
    </submittedName>
</protein>
<comment type="caution">
    <text evidence="1">The sequence shown here is derived from an EMBL/GenBank/DDBJ whole genome shotgun (WGS) entry which is preliminary data.</text>
</comment>
<dbReference type="Proteomes" id="UP001589854">
    <property type="component" value="Unassembled WGS sequence"/>
</dbReference>
<dbReference type="Pfam" id="PF01752">
    <property type="entry name" value="Peptidase_M9"/>
    <property type="match status" value="1"/>
</dbReference>
<dbReference type="RefSeq" id="WP_378937076.1">
    <property type="nucleotide sequence ID" value="NZ_JBHLVO010000022.1"/>
</dbReference>
<proteinExistence type="predicted"/>
<dbReference type="EMBL" id="JBHLVO010000022">
    <property type="protein sequence ID" value="MFC0273606.1"/>
    <property type="molecule type" value="Genomic_DNA"/>
</dbReference>
<dbReference type="EC" id="3.4.24.3" evidence="1"/>
<accession>A0ABV6GJM9</accession>
<dbReference type="GO" id="GO:0004222">
    <property type="term" value="F:metalloendopeptidase activity"/>
    <property type="evidence" value="ECO:0007669"/>
    <property type="project" value="UniProtKB-EC"/>
</dbReference>
<keyword evidence="1" id="KW-0378">Hydrolase</keyword>
<gene>
    <name evidence="1" type="ORF">ACFFIX_19630</name>
</gene>
<keyword evidence="2" id="KW-1185">Reference proteome</keyword>
<sequence>MRKNYKKVLTLVITFLLTFVLTLNLINYLYHHNNWVIKLIHSKDKHYSYNNIEVFFSSDNTSSALQIPKYYDEVRKDLTGILGEISASENENLKIIIFNNTNEIQKFSGDLESINGFYVSKSKQIGVISPASLSNDFESWYYVRTFRHEYTHHYLNLYKAKYSIDHIPKWFEEGLAEYTAVELYDNTSWSDPLDKVVSFNELNSREEWLNARKTTDTLYLQSYLAIKYLFDNFSNDVVKDIIILSKSIGFDKSFKKVTGISIEDLDQEILKQD</sequence>